<reference evidence="2" key="2">
    <citation type="journal article" date="2017" name="Nat. Plants">
        <title>The Aegilops tauschii genome reveals multiple impacts of transposons.</title>
        <authorList>
            <person name="Zhao G."/>
            <person name="Zou C."/>
            <person name="Li K."/>
            <person name="Wang K."/>
            <person name="Li T."/>
            <person name="Gao L."/>
            <person name="Zhang X."/>
            <person name="Wang H."/>
            <person name="Yang Z."/>
            <person name="Liu X."/>
            <person name="Jiang W."/>
            <person name="Mao L."/>
            <person name="Kong X."/>
            <person name="Jiao Y."/>
            <person name="Jia J."/>
        </authorList>
    </citation>
    <scope>NUCLEOTIDE SEQUENCE [LARGE SCALE GENOMIC DNA]</scope>
    <source>
        <strain evidence="2">cv. AL8/78</strain>
    </source>
</reference>
<accession>A0A452XQZ9</accession>
<proteinExistence type="predicted"/>
<evidence type="ECO:0000313" key="1">
    <source>
        <dbReference type="EnsemblPlants" id="AET1Gv20123100.4"/>
    </source>
</evidence>
<protein>
    <recommendedName>
        <fullName evidence="3">Thg1 C-terminal domain-containing protein</fullName>
    </recommendedName>
</protein>
<dbReference type="InterPro" id="IPR038469">
    <property type="entry name" value="tRNAHis_GuaTrfase_Thg1_sf"/>
</dbReference>
<dbReference type="Proteomes" id="UP000015105">
    <property type="component" value="Chromosome 1D"/>
</dbReference>
<dbReference type="Gramene" id="AET1Gv20123100.4">
    <property type="protein sequence ID" value="AET1Gv20123100.4"/>
    <property type="gene ID" value="AET1Gv20123100"/>
</dbReference>
<dbReference type="AlphaFoldDB" id="A0A452XQZ9"/>
<reference evidence="2" key="1">
    <citation type="journal article" date="2014" name="Science">
        <title>Ancient hybridizations among the ancestral genomes of bread wheat.</title>
        <authorList>
            <consortium name="International Wheat Genome Sequencing Consortium,"/>
            <person name="Marcussen T."/>
            <person name="Sandve S.R."/>
            <person name="Heier L."/>
            <person name="Spannagl M."/>
            <person name="Pfeifer M."/>
            <person name="Jakobsen K.S."/>
            <person name="Wulff B.B."/>
            <person name="Steuernagel B."/>
            <person name="Mayer K.F."/>
            <person name="Olsen O.A."/>
        </authorList>
    </citation>
    <scope>NUCLEOTIDE SEQUENCE [LARGE SCALE GENOMIC DNA]</scope>
    <source>
        <strain evidence="2">cv. AL8/78</strain>
    </source>
</reference>
<name>A0A452XQZ9_AEGTS</name>
<reference evidence="1" key="4">
    <citation type="submission" date="2019-03" db="UniProtKB">
        <authorList>
            <consortium name="EnsemblPlants"/>
        </authorList>
    </citation>
    <scope>IDENTIFICATION</scope>
</reference>
<reference evidence="1" key="3">
    <citation type="journal article" date="2017" name="Nature">
        <title>Genome sequence of the progenitor of the wheat D genome Aegilops tauschii.</title>
        <authorList>
            <person name="Luo M.C."/>
            <person name="Gu Y.Q."/>
            <person name="Puiu D."/>
            <person name="Wang H."/>
            <person name="Twardziok S.O."/>
            <person name="Deal K.R."/>
            <person name="Huo N."/>
            <person name="Zhu T."/>
            <person name="Wang L."/>
            <person name="Wang Y."/>
            <person name="McGuire P.E."/>
            <person name="Liu S."/>
            <person name="Long H."/>
            <person name="Ramasamy R.K."/>
            <person name="Rodriguez J.C."/>
            <person name="Van S.L."/>
            <person name="Yuan L."/>
            <person name="Wang Z."/>
            <person name="Xia Z."/>
            <person name="Xiao L."/>
            <person name="Anderson O.D."/>
            <person name="Ouyang S."/>
            <person name="Liang Y."/>
            <person name="Zimin A.V."/>
            <person name="Pertea G."/>
            <person name="Qi P."/>
            <person name="Bennetzen J.L."/>
            <person name="Dai X."/>
            <person name="Dawson M.W."/>
            <person name="Muller H.G."/>
            <person name="Kugler K."/>
            <person name="Rivarola-Duarte L."/>
            <person name="Spannagl M."/>
            <person name="Mayer K.F.X."/>
            <person name="Lu F.H."/>
            <person name="Bevan M.W."/>
            <person name="Leroy P."/>
            <person name="Li P."/>
            <person name="You F.M."/>
            <person name="Sun Q."/>
            <person name="Liu Z."/>
            <person name="Lyons E."/>
            <person name="Wicker T."/>
            <person name="Salzberg S.L."/>
            <person name="Devos K.M."/>
            <person name="Dvorak J."/>
        </authorList>
    </citation>
    <scope>NUCLEOTIDE SEQUENCE [LARGE SCALE GENOMIC DNA]</scope>
    <source>
        <strain evidence="1">cv. AL8/78</strain>
    </source>
</reference>
<dbReference type="EnsemblPlants" id="AET1Gv20123100.4">
    <property type="protein sequence ID" value="AET1Gv20123100.4"/>
    <property type="gene ID" value="AET1Gv20123100"/>
</dbReference>
<dbReference type="Gene3D" id="3.30.70.3000">
    <property type="match status" value="1"/>
</dbReference>
<keyword evidence="2" id="KW-1185">Reference proteome</keyword>
<evidence type="ECO:0008006" key="3">
    <source>
        <dbReference type="Google" id="ProtNLM"/>
    </source>
</evidence>
<organism evidence="1 2">
    <name type="scientific">Aegilops tauschii subsp. strangulata</name>
    <name type="common">Goatgrass</name>
    <dbReference type="NCBI Taxonomy" id="200361"/>
    <lineage>
        <taxon>Eukaryota</taxon>
        <taxon>Viridiplantae</taxon>
        <taxon>Streptophyta</taxon>
        <taxon>Embryophyta</taxon>
        <taxon>Tracheophyta</taxon>
        <taxon>Spermatophyta</taxon>
        <taxon>Magnoliopsida</taxon>
        <taxon>Liliopsida</taxon>
        <taxon>Poales</taxon>
        <taxon>Poaceae</taxon>
        <taxon>BOP clade</taxon>
        <taxon>Pooideae</taxon>
        <taxon>Triticodae</taxon>
        <taxon>Triticeae</taxon>
        <taxon>Triticinae</taxon>
        <taxon>Aegilops</taxon>
    </lineage>
</organism>
<reference evidence="1" key="5">
    <citation type="journal article" date="2021" name="G3 (Bethesda)">
        <title>Aegilops tauschii genome assembly Aet v5.0 features greater sequence contiguity and improved annotation.</title>
        <authorList>
            <person name="Wang L."/>
            <person name="Zhu T."/>
            <person name="Rodriguez J.C."/>
            <person name="Deal K.R."/>
            <person name="Dubcovsky J."/>
            <person name="McGuire P.E."/>
            <person name="Lux T."/>
            <person name="Spannagl M."/>
            <person name="Mayer K.F.X."/>
            <person name="Baldrich P."/>
            <person name="Meyers B.C."/>
            <person name="Huo N."/>
            <person name="Gu Y.Q."/>
            <person name="Zhou H."/>
            <person name="Devos K.M."/>
            <person name="Bennetzen J.L."/>
            <person name="Unver T."/>
            <person name="Budak H."/>
            <person name="Gulick P.J."/>
            <person name="Galiba G."/>
            <person name="Kalapos B."/>
            <person name="Nelson D.R."/>
            <person name="Li P."/>
            <person name="You F.M."/>
            <person name="Luo M.C."/>
            <person name="Dvorak J."/>
        </authorList>
    </citation>
    <scope>NUCLEOTIDE SEQUENCE [LARGE SCALE GENOMIC DNA]</scope>
    <source>
        <strain evidence="1">cv. AL8/78</strain>
    </source>
</reference>
<evidence type="ECO:0000313" key="2">
    <source>
        <dbReference type="Proteomes" id="UP000015105"/>
    </source>
</evidence>
<sequence>MINVLIMGNAAARACHKKYARLNLSSCSCFTFFYIMNWKANKELVQPPQFEAEVLCYPKPEIVCDYLSWRQAELCRDEYLLMPVSPFLNETSSNLLLDASEVRKRQIWSS</sequence>